<keyword evidence="5" id="KW-1185">Reference proteome</keyword>
<dbReference type="Pfam" id="PF00023">
    <property type="entry name" value="Ank"/>
    <property type="match status" value="1"/>
</dbReference>
<dbReference type="SMART" id="SM00248">
    <property type="entry name" value="ANK"/>
    <property type="match status" value="9"/>
</dbReference>
<evidence type="ECO:0000256" key="1">
    <source>
        <dbReference type="ARBA" id="ARBA00022737"/>
    </source>
</evidence>
<evidence type="ECO:0000313" key="5">
    <source>
        <dbReference type="Proteomes" id="UP000054383"/>
    </source>
</evidence>
<dbReference type="EMBL" id="CVMT01000009">
    <property type="protein sequence ID" value="CRG91437.1"/>
    <property type="molecule type" value="Genomic_DNA"/>
</dbReference>
<feature type="repeat" description="ANK" evidence="3">
    <location>
        <begin position="119"/>
        <end position="140"/>
    </location>
</feature>
<dbReference type="PRINTS" id="PR01415">
    <property type="entry name" value="ANKYRIN"/>
</dbReference>
<name>A0A0U1M7A1_TALIS</name>
<sequence>MALHLLPAEVIGMIAEAVPFHKAHQLTGLVRVNWRLHLITTRFLYSKESIERALWYAEVRDKVDCFRKAMEQKANNSPYSEVKPPNGSLLKCCSHGSINVAKLIVQSYPEMLIGDEDGSGRDALHIAAGAGELEIVSWLLTLPEIDPSQEDHQGKTPLIYACYSGNADIINKLLSSPGVDINHSGLDTLAPLHVAYENHRVEAMRALLSDNRLNLERTSVNILDSCVCFGNSETLRLLLSVYGSQPFMRHNWAYDALQSAVLFQKYDMVKEFTKVPNFDINATKMGAFGAFTAKPILWVALLYSGAKMWRLLFKFPNLDVNSRCFDRYGTPLIYAVRKWEKGLVRMLIRRGCDLNEQDSDFGATALIWAVVKGDESVVRLILSGSGIDPSIKDRLGVPALIYAIANRRYEITELLLEHPRVDVNITSNNGLTPLILAVQNDIYDIARLLVEKGGVDYDITDNDGKTVSDYATGDSWEWLAVLIRAARQNTCKIGLNYEAMT</sequence>
<evidence type="ECO:0000256" key="2">
    <source>
        <dbReference type="ARBA" id="ARBA00023043"/>
    </source>
</evidence>
<evidence type="ECO:0000313" key="4">
    <source>
        <dbReference type="EMBL" id="CRG91437.1"/>
    </source>
</evidence>
<dbReference type="Proteomes" id="UP000054383">
    <property type="component" value="Unassembled WGS sequence"/>
</dbReference>
<keyword evidence="1" id="KW-0677">Repeat</keyword>
<keyword evidence="2 3" id="KW-0040">ANK repeat</keyword>
<dbReference type="Gene3D" id="1.25.40.20">
    <property type="entry name" value="Ankyrin repeat-containing domain"/>
    <property type="match status" value="3"/>
</dbReference>
<organism evidence="4 5">
    <name type="scientific">Talaromyces islandicus</name>
    <name type="common">Penicillium islandicum</name>
    <dbReference type="NCBI Taxonomy" id="28573"/>
    <lineage>
        <taxon>Eukaryota</taxon>
        <taxon>Fungi</taxon>
        <taxon>Dikarya</taxon>
        <taxon>Ascomycota</taxon>
        <taxon>Pezizomycotina</taxon>
        <taxon>Eurotiomycetes</taxon>
        <taxon>Eurotiomycetidae</taxon>
        <taxon>Eurotiales</taxon>
        <taxon>Trichocomaceae</taxon>
        <taxon>Talaromyces</taxon>
        <taxon>Talaromyces sect. Islandici</taxon>
    </lineage>
</organism>
<dbReference type="OrthoDB" id="5130968at2759"/>
<dbReference type="PANTHER" id="PTHR24198:SF165">
    <property type="entry name" value="ANKYRIN REPEAT-CONTAINING PROTEIN-RELATED"/>
    <property type="match status" value="1"/>
</dbReference>
<accession>A0A0U1M7A1</accession>
<feature type="repeat" description="ANK" evidence="3">
    <location>
        <begin position="327"/>
        <end position="359"/>
    </location>
</feature>
<evidence type="ECO:0000256" key="3">
    <source>
        <dbReference type="PROSITE-ProRule" id="PRU00023"/>
    </source>
</evidence>
<dbReference type="STRING" id="28573.A0A0U1M7A1"/>
<reference evidence="4 5" key="1">
    <citation type="submission" date="2015-04" db="EMBL/GenBank/DDBJ databases">
        <authorList>
            <person name="Syromyatnikov M.Y."/>
            <person name="Popov V.N."/>
        </authorList>
    </citation>
    <scope>NUCLEOTIDE SEQUENCE [LARGE SCALE GENOMIC DNA]</scope>
    <source>
        <strain evidence="4">WF-38-12</strain>
    </source>
</reference>
<dbReference type="InterPro" id="IPR036770">
    <property type="entry name" value="Ankyrin_rpt-contain_sf"/>
</dbReference>
<dbReference type="SUPFAM" id="SSF48403">
    <property type="entry name" value="Ankyrin repeat"/>
    <property type="match status" value="2"/>
</dbReference>
<dbReference type="Pfam" id="PF12796">
    <property type="entry name" value="Ank_2"/>
    <property type="match status" value="2"/>
</dbReference>
<feature type="repeat" description="ANK" evidence="3">
    <location>
        <begin position="429"/>
        <end position="453"/>
    </location>
</feature>
<protein>
    <submittedName>
        <fullName evidence="4">Uncharacterized protein</fullName>
    </submittedName>
</protein>
<gene>
    <name evidence="4" type="ORF">PISL3812_08485</name>
</gene>
<dbReference type="OMA" id="IAMAMEH"/>
<feature type="repeat" description="ANK" evidence="3">
    <location>
        <begin position="153"/>
        <end position="186"/>
    </location>
</feature>
<dbReference type="InterPro" id="IPR002110">
    <property type="entry name" value="Ankyrin_rpt"/>
</dbReference>
<dbReference type="PROSITE" id="PS50297">
    <property type="entry name" value="ANK_REP_REGION"/>
    <property type="match status" value="3"/>
</dbReference>
<dbReference type="AlphaFoldDB" id="A0A0U1M7A1"/>
<dbReference type="PROSITE" id="PS50088">
    <property type="entry name" value="ANK_REPEAT"/>
    <property type="match status" value="4"/>
</dbReference>
<dbReference type="PANTHER" id="PTHR24198">
    <property type="entry name" value="ANKYRIN REPEAT AND PROTEIN KINASE DOMAIN-CONTAINING PROTEIN"/>
    <property type="match status" value="1"/>
</dbReference>
<proteinExistence type="predicted"/>